<dbReference type="FunFam" id="1.10.150.300:FF:000001">
    <property type="entry name" value="Ribosome-binding ATPase YchF"/>
    <property type="match status" value="1"/>
</dbReference>
<keyword evidence="3 6" id="KW-0547">Nucleotide-binding</keyword>
<evidence type="ECO:0000313" key="10">
    <source>
        <dbReference type="EMBL" id="KPB02954.1"/>
    </source>
</evidence>
<feature type="domain" description="TGS" evidence="9">
    <location>
        <begin position="282"/>
        <end position="365"/>
    </location>
</feature>
<evidence type="ECO:0000256" key="5">
    <source>
        <dbReference type="ARBA" id="ARBA00022842"/>
    </source>
</evidence>
<dbReference type="Pfam" id="PF06071">
    <property type="entry name" value="YchF-GTPase_C"/>
    <property type="match status" value="1"/>
</dbReference>
<dbReference type="PANTHER" id="PTHR23305">
    <property type="entry name" value="OBG GTPASE FAMILY"/>
    <property type="match status" value="1"/>
</dbReference>
<keyword evidence="4 6" id="KW-0067">ATP-binding</keyword>
<dbReference type="InterPro" id="IPR023192">
    <property type="entry name" value="TGS-like_dom_sf"/>
</dbReference>
<dbReference type="PROSITE" id="PS51710">
    <property type="entry name" value="G_OBG"/>
    <property type="match status" value="1"/>
</dbReference>
<dbReference type="RefSeq" id="WP_053997532.1">
    <property type="nucleotide sequence ID" value="NZ_JXMU01000001.1"/>
</dbReference>
<evidence type="ECO:0000256" key="4">
    <source>
        <dbReference type="ARBA" id="ARBA00022840"/>
    </source>
</evidence>
<feature type="domain" description="OBG-type G" evidence="8">
    <location>
        <begin position="3"/>
        <end position="260"/>
    </location>
</feature>
<dbReference type="CDD" id="cd01900">
    <property type="entry name" value="YchF"/>
    <property type="match status" value="1"/>
</dbReference>
<keyword evidence="2" id="KW-0479">Metal-binding</keyword>
<evidence type="ECO:0000256" key="3">
    <source>
        <dbReference type="ARBA" id="ARBA00022741"/>
    </source>
</evidence>
<comment type="cofactor">
    <cofactor evidence="1">
        <name>Mg(2+)</name>
        <dbReference type="ChEBI" id="CHEBI:18420"/>
    </cofactor>
</comment>
<reference evidence="10 11" key="1">
    <citation type="submission" date="2015-01" db="EMBL/GenBank/DDBJ databases">
        <title>Ahrensia donghaiensis sp. nov., a novel dimethylsulphoniopropionate-cleavage bacterium isolated from seawater and emended descriptions of the genus Ahrensia and Ahrensia kielensis.</title>
        <authorList>
            <person name="Liu J."/>
        </authorList>
    </citation>
    <scope>NUCLEOTIDE SEQUENCE [LARGE SCALE GENOMIC DNA]</scope>
    <source>
        <strain evidence="10 11">LZD062</strain>
    </source>
</reference>
<dbReference type="SUPFAM" id="SSF81271">
    <property type="entry name" value="TGS-like"/>
    <property type="match status" value="1"/>
</dbReference>
<dbReference type="Gene3D" id="3.40.50.300">
    <property type="entry name" value="P-loop containing nucleotide triphosphate hydrolases"/>
    <property type="match status" value="1"/>
</dbReference>
<comment type="similarity">
    <text evidence="6">Belongs to the TRAFAC class OBG-HflX-like GTPase superfamily. OBG GTPase family. YchF/OLA1 subfamily.</text>
</comment>
<dbReference type="InterPro" id="IPR012676">
    <property type="entry name" value="TGS-like"/>
</dbReference>
<evidence type="ECO:0000256" key="6">
    <source>
        <dbReference type="HAMAP-Rule" id="MF_00944"/>
    </source>
</evidence>
<accession>A0A0N1J6M7</accession>
<dbReference type="InterPro" id="IPR004095">
    <property type="entry name" value="TGS"/>
</dbReference>
<dbReference type="Gene3D" id="3.10.20.30">
    <property type="match status" value="1"/>
</dbReference>
<proteinExistence type="inferred from homology"/>
<dbReference type="FunFam" id="3.10.20.30:FF:000001">
    <property type="entry name" value="Ribosome-binding ATPase YchF"/>
    <property type="match status" value="1"/>
</dbReference>
<dbReference type="CDD" id="cd04867">
    <property type="entry name" value="TGS_YchF_OLA1"/>
    <property type="match status" value="1"/>
</dbReference>
<dbReference type="PATRIC" id="fig|1514904.3.peg.306"/>
<keyword evidence="5" id="KW-0460">Magnesium</keyword>
<dbReference type="InterPro" id="IPR006073">
    <property type="entry name" value="GTP-bd"/>
</dbReference>
<evidence type="ECO:0000259" key="9">
    <source>
        <dbReference type="PROSITE" id="PS51880"/>
    </source>
</evidence>
<comment type="function">
    <text evidence="6">ATPase that binds to both the 70S ribosome and the 50S ribosomal subunit in a nucleotide-independent manner.</text>
</comment>
<dbReference type="STRING" id="1514904.SU32_01480"/>
<comment type="caution">
    <text evidence="10">The sequence shown here is derived from an EMBL/GenBank/DDBJ whole genome shotgun (WGS) entry which is preliminary data.</text>
</comment>
<dbReference type="GO" id="GO:0005525">
    <property type="term" value="F:GTP binding"/>
    <property type="evidence" value="ECO:0007669"/>
    <property type="project" value="InterPro"/>
</dbReference>
<dbReference type="NCBIfam" id="TIGR00092">
    <property type="entry name" value="redox-regulated ATPase YchF"/>
    <property type="match status" value="1"/>
</dbReference>
<dbReference type="SUPFAM" id="SSF52540">
    <property type="entry name" value="P-loop containing nucleoside triphosphate hydrolases"/>
    <property type="match status" value="1"/>
</dbReference>
<evidence type="ECO:0000256" key="2">
    <source>
        <dbReference type="ARBA" id="ARBA00022723"/>
    </source>
</evidence>
<dbReference type="GO" id="GO:0043023">
    <property type="term" value="F:ribosomal large subunit binding"/>
    <property type="evidence" value="ECO:0007669"/>
    <property type="project" value="UniProtKB-UniRule"/>
</dbReference>
<dbReference type="PANTHER" id="PTHR23305:SF18">
    <property type="entry name" value="OBG-TYPE G DOMAIN-CONTAINING PROTEIN"/>
    <property type="match status" value="1"/>
</dbReference>
<dbReference type="GO" id="GO:0005524">
    <property type="term" value="F:ATP binding"/>
    <property type="evidence" value="ECO:0007669"/>
    <property type="project" value="UniProtKB-UniRule"/>
</dbReference>
<dbReference type="OrthoDB" id="9810373at2"/>
<gene>
    <name evidence="6" type="primary">ychF</name>
    <name evidence="10" type="ORF">SU32_01480</name>
</gene>
<keyword evidence="11" id="KW-1185">Reference proteome</keyword>
<protein>
    <recommendedName>
        <fullName evidence="6">Ribosome-binding ATPase YchF</fullName>
    </recommendedName>
</protein>
<organism evidence="10 11">
    <name type="scientific">Ahrensia marina</name>
    <dbReference type="NCBI Taxonomy" id="1514904"/>
    <lineage>
        <taxon>Bacteria</taxon>
        <taxon>Pseudomonadati</taxon>
        <taxon>Pseudomonadota</taxon>
        <taxon>Alphaproteobacteria</taxon>
        <taxon>Hyphomicrobiales</taxon>
        <taxon>Ahrensiaceae</taxon>
        <taxon>Ahrensia</taxon>
    </lineage>
</organism>
<dbReference type="GO" id="GO:0005737">
    <property type="term" value="C:cytoplasm"/>
    <property type="evidence" value="ECO:0007669"/>
    <property type="project" value="TreeGrafter"/>
</dbReference>
<dbReference type="EMBL" id="JXMU01000001">
    <property type="protein sequence ID" value="KPB02954.1"/>
    <property type="molecule type" value="Genomic_DNA"/>
</dbReference>
<name>A0A0N1J6M7_9HYPH</name>
<dbReference type="InterPro" id="IPR041706">
    <property type="entry name" value="YchF_N"/>
</dbReference>
<dbReference type="GO" id="GO:0046872">
    <property type="term" value="F:metal ion binding"/>
    <property type="evidence" value="ECO:0007669"/>
    <property type="project" value="UniProtKB-KW"/>
</dbReference>
<dbReference type="GO" id="GO:0016887">
    <property type="term" value="F:ATP hydrolysis activity"/>
    <property type="evidence" value="ECO:0007669"/>
    <property type="project" value="UniProtKB-UniRule"/>
</dbReference>
<dbReference type="Gene3D" id="1.10.150.300">
    <property type="entry name" value="TGS-like domain"/>
    <property type="match status" value="1"/>
</dbReference>
<dbReference type="InterPro" id="IPR004396">
    <property type="entry name" value="ATPase_YchF/OLA1"/>
</dbReference>
<dbReference type="InterPro" id="IPR027417">
    <property type="entry name" value="P-loop_NTPase"/>
</dbReference>
<dbReference type="HAMAP" id="MF_00944">
    <property type="entry name" value="YchF_OLA1_ATPase"/>
    <property type="match status" value="1"/>
</dbReference>
<feature type="coiled-coil region" evidence="7">
    <location>
        <begin position="131"/>
        <end position="158"/>
    </location>
</feature>
<dbReference type="PROSITE" id="PS51880">
    <property type="entry name" value="TGS"/>
    <property type="match status" value="1"/>
</dbReference>
<dbReference type="AlphaFoldDB" id="A0A0N1J6M7"/>
<sequence>MGFKCGIVGLPNVGKSTLFNALTKTAAAQAANYPFCTIEPNTGEVAVPDARLFDIAKIATSKEIVPTRINFVDIAGLVRGASQGEGLGNQFLANIREVDAIVHVLRCFEDDDITHVEGKIDPVSDAETVETELMLSDLESLERRITQMRKRATGNDKEAKLLLPMMEDALKLLQDSKPVRLLLDGIAAEDLKILKSLNLLTSKPVLYVCNVAEDHAAEGNEHSAAVEKMAAEQGARSVLISAAIEAEIAQLDDEEAKEYMETMGLEEPGLDRLIREGYTLLNLITFFTAGPKEARAWTVKKGSKAPQAAGEIHTDFEKGFIRAQTIAFDDYISLGGETAAKEAGKARDEGKEYVVHDGDVMLFKFNV</sequence>
<dbReference type="PIRSF" id="PIRSF006641">
    <property type="entry name" value="CHP00092"/>
    <property type="match status" value="1"/>
</dbReference>
<keyword evidence="7" id="KW-0175">Coiled coil</keyword>
<dbReference type="Proteomes" id="UP000038011">
    <property type="component" value="Unassembled WGS sequence"/>
</dbReference>
<evidence type="ECO:0000256" key="7">
    <source>
        <dbReference type="SAM" id="Coils"/>
    </source>
</evidence>
<dbReference type="InterPro" id="IPR013029">
    <property type="entry name" value="YchF_C"/>
</dbReference>
<dbReference type="PRINTS" id="PR00326">
    <property type="entry name" value="GTP1OBG"/>
</dbReference>
<evidence type="ECO:0000259" key="8">
    <source>
        <dbReference type="PROSITE" id="PS51710"/>
    </source>
</evidence>
<feature type="binding site" evidence="6">
    <location>
        <begin position="12"/>
        <end position="17"/>
    </location>
    <ligand>
        <name>ATP</name>
        <dbReference type="ChEBI" id="CHEBI:30616"/>
    </ligand>
</feature>
<dbReference type="InterPro" id="IPR012675">
    <property type="entry name" value="Beta-grasp_dom_sf"/>
</dbReference>
<evidence type="ECO:0000256" key="1">
    <source>
        <dbReference type="ARBA" id="ARBA00001946"/>
    </source>
</evidence>
<evidence type="ECO:0000313" key="11">
    <source>
        <dbReference type="Proteomes" id="UP000038011"/>
    </source>
</evidence>
<dbReference type="InterPro" id="IPR031167">
    <property type="entry name" value="G_OBG"/>
</dbReference>
<dbReference type="Pfam" id="PF01926">
    <property type="entry name" value="MMR_HSR1"/>
    <property type="match status" value="1"/>
</dbReference>